<sequence>LRKLRLQHYGNRDRSIISQASNSYH</sequence>
<protein>
    <submittedName>
        <fullName evidence="1">Uncharacterized protein</fullName>
    </submittedName>
</protein>
<dbReference type="AlphaFoldDB" id="A0A820R4S5"/>
<dbReference type="EMBL" id="CAJOBB010028743">
    <property type="protein sequence ID" value="CAF4431874.1"/>
    <property type="molecule type" value="Genomic_DNA"/>
</dbReference>
<evidence type="ECO:0000313" key="2">
    <source>
        <dbReference type="Proteomes" id="UP000663868"/>
    </source>
</evidence>
<accession>A0A820R4S5</accession>
<feature type="non-terminal residue" evidence="1">
    <location>
        <position position="1"/>
    </location>
</feature>
<reference evidence="1" key="1">
    <citation type="submission" date="2021-02" db="EMBL/GenBank/DDBJ databases">
        <authorList>
            <person name="Nowell W R."/>
        </authorList>
    </citation>
    <scope>NUCLEOTIDE SEQUENCE</scope>
</reference>
<gene>
    <name evidence="1" type="ORF">KXQ929_LOCUS52834</name>
</gene>
<name>A0A820R4S5_9BILA</name>
<organism evidence="1 2">
    <name type="scientific">Adineta steineri</name>
    <dbReference type="NCBI Taxonomy" id="433720"/>
    <lineage>
        <taxon>Eukaryota</taxon>
        <taxon>Metazoa</taxon>
        <taxon>Spiralia</taxon>
        <taxon>Gnathifera</taxon>
        <taxon>Rotifera</taxon>
        <taxon>Eurotatoria</taxon>
        <taxon>Bdelloidea</taxon>
        <taxon>Adinetida</taxon>
        <taxon>Adinetidae</taxon>
        <taxon>Adineta</taxon>
    </lineage>
</organism>
<proteinExistence type="predicted"/>
<comment type="caution">
    <text evidence="1">The sequence shown here is derived from an EMBL/GenBank/DDBJ whole genome shotgun (WGS) entry which is preliminary data.</text>
</comment>
<evidence type="ECO:0000313" key="1">
    <source>
        <dbReference type="EMBL" id="CAF4431874.1"/>
    </source>
</evidence>
<dbReference type="Proteomes" id="UP000663868">
    <property type="component" value="Unassembled WGS sequence"/>
</dbReference>